<dbReference type="EC" id="2.3.2.31" evidence="4"/>
<feature type="compositionally biased region" description="Low complexity" evidence="15">
    <location>
        <begin position="12"/>
        <end position="24"/>
    </location>
</feature>
<dbReference type="EMBL" id="DAKRPA010000041">
    <property type="protein sequence ID" value="DBA01793.1"/>
    <property type="molecule type" value="Genomic_DNA"/>
</dbReference>
<accession>A0AAV2Z4C0</accession>
<feature type="domain" description="RING-type" evidence="18">
    <location>
        <begin position="243"/>
        <end position="413"/>
    </location>
</feature>
<keyword evidence="5" id="KW-0808">Transferase</keyword>
<evidence type="ECO:0000313" key="20">
    <source>
        <dbReference type="Proteomes" id="UP001146120"/>
    </source>
</evidence>
<feature type="compositionally biased region" description="Pro residues" evidence="15">
    <location>
        <begin position="1"/>
        <end position="11"/>
    </location>
</feature>
<proteinExistence type="predicted"/>
<keyword evidence="11" id="KW-0862">Zinc</keyword>
<name>A0AAV2Z4C0_9STRA</name>
<sequence>MATRRPSPPPESTDAAASRDTTAAAAHETERIQAFLRALATGALSSEDECAQALDRFAIATAPQPFLLIVQQRIEKRSTFENRAERDRWRWLVERLRHVQSAAGAHWRDVDGQLLDEIDELVQSRAVRKTTDALPPLQVHRGSSLERRDSQPMAPERPSWHSLSRMVRAASGRTVRALMPTRDRGSEIALSRLKSPHSASMREQRASSLDETVLRRSNSTFTGSAVPSLLWAVASFLGMSMEHTFLCQICYENVAVSKAFQLTRCDHLFCEDCLKGYLEFKISEGQVYPTCFHECPEDSENPVCSADIAPEDIQDVVSAAAWEKYTTFKFNKENKNARQCPYCDHSQLCKGEDQPEEVCASCGGEFCFVHSNAHKGRSCAEYEQKMVAIDKLNHAMINEISKPCPGCDNYVEKIVIDDKVFPEHFQWWNVSGCPGNQMSDVDEQTTADRICLGIFRALFFVIFGPPALVLAIMFSFVCCCCFPCVKVFDTSFREAFTTCFCISGYVLLAPFALILVILLPCFGLCCDVDRASLMGNTEEIVGAVPGSQADMYVASQGPEAIV</sequence>
<feature type="region of interest" description="Disordered" evidence="15">
    <location>
        <begin position="132"/>
        <end position="161"/>
    </location>
</feature>
<dbReference type="GO" id="GO:0008270">
    <property type="term" value="F:zinc ion binding"/>
    <property type="evidence" value="ECO:0007669"/>
    <property type="project" value="UniProtKB-KW"/>
</dbReference>
<dbReference type="InterPro" id="IPR013083">
    <property type="entry name" value="Znf_RING/FYVE/PHD"/>
</dbReference>
<dbReference type="PROSITE" id="PS50089">
    <property type="entry name" value="ZF_RING_2"/>
    <property type="match status" value="1"/>
</dbReference>
<organism evidence="19 20">
    <name type="scientific">Lagenidium giganteum</name>
    <dbReference type="NCBI Taxonomy" id="4803"/>
    <lineage>
        <taxon>Eukaryota</taxon>
        <taxon>Sar</taxon>
        <taxon>Stramenopiles</taxon>
        <taxon>Oomycota</taxon>
        <taxon>Peronosporomycetes</taxon>
        <taxon>Pythiales</taxon>
        <taxon>Pythiaceae</taxon>
    </lineage>
</organism>
<evidence type="ECO:0000256" key="7">
    <source>
        <dbReference type="ARBA" id="ARBA00022723"/>
    </source>
</evidence>
<comment type="catalytic activity">
    <reaction evidence="1">
        <text>[E2 ubiquitin-conjugating enzyme]-S-ubiquitinyl-L-cysteine + [acceptor protein]-L-lysine = [E2 ubiquitin-conjugating enzyme]-L-cysteine + [acceptor protein]-N(6)-ubiquitinyl-L-lysine.</text>
        <dbReference type="EC" id="2.3.2.31"/>
    </reaction>
</comment>
<evidence type="ECO:0000256" key="2">
    <source>
        <dbReference type="ARBA" id="ARBA00004167"/>
    </source>
</evidence>
<reference evidence="19" key="1">
    <citation type="submission" date="2022-11" db="EMBL/GenBank/DDBJ databases">
        <authorList>
            <person name="Morgan W.R."/>
            <person name="Tartar A."/>
        </authorList>
    </citation>
    <scope>NUCLEOTIDE SEQUENCE</scope>
    <source>
        <strain evidence="19">ARSEF 373</strain>
    </source>
</reference>
<protein>
    <recommendedName>
        <fullName evidence="4">RBR-type E3 ubiquitin transferase</fullName>
        <ecNumber evidence="4">2.3.2.31</ecNumber>
    </recommendedName>
</protein>
<keyword evidence="6 16" id="KW-0812">Transmembrane</keyword>
<evidence type="ECO:0000256" key="3">
    <source>
        <dbReference type="ARBA" id="ARBA00004906"/>
    </source>
</evidence>
<dbReference type="PROSITE" id="PS00518">
    <property type="entry name" value="ZF_RING_1"/>
    <property type="match status" value="1"/>
</dbReference>
<dbReference type="InterPro" id="IPR017907">
    <property type="entry name" value="Znf_RING_CS"/>
</dbReference>
<feature type="transmembrane region" description="Helical" evidence="16">
    <location>
        <begin position="495"/>
        <end position="519"/>
    </location>
</feature>
<feature type="region of interest" description="Disordered" evidence="15">
    <location>
        <begin position="1"/>
        <end position="24"/>
    </location>
</feature>
<evidence type="ECO:0000259" key="17">
    <source>
        <dbReference type="PROSITE" id="PS50089"/>
    </source>
</evidence>
<dbReference type="PANTHER" id="PTHR11685">
    <property type="entry name" value="RBR FAMILY RING FINGER AND IBR DOMAIN-CONTAINING"/>
    <property type="match status" value="1"/>
</dbReference>
<evidence type="ECO:0000256" key="5">
    <source>
        <dbReference type="ARBA" id="ARBA00022679"/>
    </source>
</evidence>
<comment type="subcellular location">
    <subcellularLocation>
        <location evidence="2">Membrane</location>
        <topology evidence="2">Single-pass membrane protein</topology>
    </subcellularLocation>
</comment>
<evidence type="ECO:0000256" key="6">
    <source>
        <dbReference type="ARBA" id="ARBA00022692"/>
    </source>
</evidence>
<keyword evidence="8" id="KW-0677">Repeat</keyword>
<evidence type="ECO:0000256" key="16">
    <source>
        <dbReference type="SAM" id="Phobius"/>
    </source>
</evidence>
<dbReference type="FunFam" id="3.30.40.10:FF:000051">
    <property type="entry name" value="RBR-type E3 ubiquitin transferase"/>
    <property type="match status" value="1"/>
</dbReference>
<dbReference type="GO" id="GO:0016567">
    <property type="term" value="P:protein ubiquitination"/>
    <property type="evidence" value="ECO:0007669"/>
    <property type="project" value="InterPro"/>
</dbReference>
<keyword evidence="12 16" id="KW-1133">Transmembrane helix</keyword>
<evidence type="ECO:0000256" key="15">
    <source>
        <dbReference type="SAM" id="MobiDB-lite"/>
    </source>
</evidence>
<comment type="caution">
    <text evidence="19">The sequence shown here is derived from an EMBL/GenBank/DDBJ whole genome shotgun (WGS) entry which is preliminary data.</text>
</comment>
<keyword evidence="9 14" id="KW-0863">Zinc-finger</keyword>
<dbReference type="Gene3D" id="3.30.40.10">
    <property type="entry name" value="Zinc/RING finger domain, C3HC4 (zinc finger)"/>
    <property type="match status" value="1"/>
</dbReference>
<dbReference type="PROSITE" id="PS51873">
    <property type="entry name" value="TRIAD"/>
    <property type="match status" value="1"/>
</dbReference>
<dbReference type="Pfam" id="PF00097">
    <property type="entry name" value="zf-C3HC4"/>
    <property type="match status" value="1"/>
</dbReference>
<evidence type="ECO:0000256" key="12">
    <source>
        <dbReference type="ARBA" id="ARBA00022989"/>
    </source>
</evidence>
<dbReference type="AlphaFoldDB" id="A0AAV2Z4C0"/>
<keyword evidence="7" id="KW-0479">Metal-binding</keyword>
<evidence type="ECO:0000259" key="18">
    <source>
        <dbReference type="PROSITE" id="PS51873"/>
    </source>
</evidence>
<dbReference type="Proteomes" id="UP001146120">
    <property type="component" value="Unassembled WGS sequence"/>
</dbReference>
<dbReference type="GO" id="GO:0031090">
    <property type="term" value="C:organelle membrane"/>
    <property type="evidence" value="ECO:0007669"/>
    <property type="project" value="UniProtKB-ARBA"/>
</dbReference>
<evidence type="ECO:0000256" key="8">
    <source>
        <dbReference type="ARBA" id="ARBA00022737"/>
    </source>
</evidence>
<evidence type="ECO:0000256" key="9">
    <source>
        <dbReference type="ARBA" id="ARBA00022771"/>
    </source>
</evidence>
<dbReference type="InterPro" id="IPR001841">
    <property type="entry name" value="Znf_RING"/>
</dbReference>
<dbReference type="SMART" id="SM00184">
    <property type="entry name" value="RING"/>
    <property type="match status" value="1"/>
</dbReference>
<dbReference type="InterPro" id="IPR018957">
    <property type="entry name" value="Znf_C3HC4_RING-type"/>
</dbReference>
<evidence type="ECO:0000256" key="13">
    <source>
        <dbReference type="ARBA" id="ARBA00023136"/>
    </source>
</evidence>
<evidence type="ECO:0000313" key="19">
    <source>
        <dbReference type="EMBL" id="DBA01793.1"/>
    </source>
</evidence>
<dbReference type="SUPFAM" id="SSF57850">
    <property type="entry name" value="RING/U-box"/>
    <property type="match status" value="2"/>
</dbReference>
<dbReference type="GO" id="GO:0061630">
    <property type="term" value="F:ubiquitin protein ligase activity"/>
    <property type="evidence" value="ECO:0007669"/>
    <property type="project" value="UniProtKB-EC"/>
</dbReference>
<evidence type="ECO:0000256" key="11">
    <source>
        <dbReference type="ARBA" id="ARBA00022833"/>
    </source>
</evidence>
<dbReference type="CDD" id="cd20335">
    <property type="entry name" value="BRcat_RBR"/>
    <property type="match status" value="1"/>
</dbReference>
<dbReference type="GO" id="GO:0005737">
    <property type="term" value="C:cytoplasm"/>
    <property type="evidence" value="ECO:0007669"/>
    <property type="project" value="UniProtKB-ARBA"/>
</dbReference>
<feature type="domain" description="RING-type" evidence="17">
    <location>
        <begin position="247"/>
        <end position="299"/>
    </location>
</feature>
<dbReference type="InterPro" id="IPR031127">
    <property type="entry name" value="E3_UB_ligase_RBR"/>
</dbReference>
<evidence type="ECO:0000256" key="14">
    <source>
        <dbReference type="PROSITE-ProRule" id="PRU00175"/>
    </source>
</evidence>
<evidence type="ECO:0000256" key="4">
    <source>
        <dbReference type="ARBA" id="ARBA00012251"/>
    </source>
</evidence>
<dbReference type="InterPro" id="IPR044066">
    <property type="entry name" value="TRIAD_supradom"/>
</dbReference>
<reference evidence="19" key="2">
    <citation type="journal article" date="2023" name="Microbiol Resour">
        <title>Decontamination and Annotation of the Draft Genome Sequence of the Oomycete Lagenidium giganteum ARSEF 373.</title>
        <authorList>
            <person name="Morgan W.R."/>
            <person name="Tartar A."/>
        </authorList>
    </citation>
    <scope>NUCLEOTIDE SEQUENCE</scope>
    <source>
        <strain evidence="19">ARSEF 373</strain>
    </source>
</reference>
<comment type="pathway">
    <text evidence="3">Protein modification; protein ubiquitination.</text>
</comment>
<keyword evidence="13 16" id="KW-0472">Membrane</keyword>
<keyword evidence="20" id="KW-1185">Reference proteome</keyword>
<evidence type="ECO:0000256" key="1">
    <source>
        <dbReference type="ARBA" id="ARBA00001798"/>
    </source>
</evidence>
<feature type="transmembrane region" description="Helical" evidence="16">
    <location>
        <begin position="457"/>
        <end position="483"/>
    </location>
</feature>
<gene>
    <name evidence="19" type="ORF">N0F65_002909</name>
</gene>
<evidence type="ECO:0000256" key="10">
    <source>
        <dbReference type="ARBA" id="ARBA00022786"/>
    </source>
</evidence>
<keyword evidence="10" id="KW-0833">Ubl conjugation pathway</keyword>